<organism evidence="1 2">
    <name type="scientific">Dactylosporangium aurantiacum</name>
    <dbReference type="NCBI Taxonomy" id="35754"/>
    <lineage>
        <taxon>Bacteria</taxon>
        <taxon>Bacillati</taxon>
        <taxon>Actinomycetota</taxon>
        <taxon>Actinomycetes</taxon>
        <taxon>Micromonosporales</taxon>
        <taxon>Micromonosporaceae</taxon>
        <taxon>Dactylosporangium</taxon>
    </lineage>
</organism>
<evidence type="ECO:0000313" key="2">
    <source>
        <dbReference type="Proteomes" id="UP001058003"/>
    </source>
</evidence>
<dbReference type="RefSeq" id="WP_156089308.1">
    <property type="nucleotide sequence ID" value="NZ_CP073767.1"/>
</dbReference>
<gene>
    <name evidence="1" type="ORF">Daura_47310</name>
</gene>
<dbReference type="EMBL" id="CP073767">
    <property type="protein sequence ID" value="UWZ54012.1"/>
    <property type="molecule type" value="Genomic_DNA"/>
</dbReference>
<sequence>MYGIVWRVHVLAKHEAGARRVFGRVVAALGLPAKERSVERSWKIPEQYVIEFATPLNVATPPEAVFQVMLCVQQVGSGWSVLGPHGYDDGSWEFEMVCAVNASGRFRVPGVAWAHVSLEIRREAEA</sequence>
<reference evidence="1" key="1">
    <citation type="submission" date="2021-04" db="EMBL/GenBank/DDBJ databases">
        <title>Dactylosporangium aurantiacum NRRL B-8018 full assembly.</title>
        <authorList>
            <person name="Hartkoorn R.C."/>
            <person name="Beaudoing E."/>
            <person name="Hot D."/>
        </authorList>
    </citation>
    <scope>NUCLEOTIDE SEQUENCE</scope>
    <source>
        <strain evidence="1">NRRL B-8018</strain>
    </source>
</reference>
<protein>
    <submittedName>
        <fullName evidence="1">Uncharacterized protein</fullName>
    </submittedName>
</protein>
<keyword evidence="2" id="KW-1185">Reference proteome</keyword>
<name>A0A9Q9MLR2_9ACTN</name>
<evidence type="ECO:0000313" key="1">
    <source>
        <dbReference type="EMBL" id="UWZ54012.1"/>
    </source>
</evidence>
<dbReference type="Proteomes" id="UP001058003">
    <property type="component" value="Chromosome"/>
</dbReference>
<accession>A0A9Q9MLR2</accession>
<dbReference type="OrthoDB" id="4211124at2"/>
<proteinExistence type="predicted"/>
<dbReference type="KEGG" id="daur:Daura_47310"/>
<dbReference type="AlphaFoldDB" id="A0A9Q9MLR2"/>